<dbReference type="KEGG" id="nsm:JO391_09190"/>
<organism evidence="2 3">
    <name type="scientific">Neotabrizicola shimadae</name>
    <dbReference type="NCBI Taxonomy" id="2807096"/>
    <lineage>
        <taxon>Bacteria</taxon>
        <taxon>Pseudomonadati</taxon>
        <taxon>Pseudomonadota</taxon>
        <taxon>Alphaproteobacteria</taxon>
        <taxon>Rhodobacterales</taxon>
        <taxon>Paracoccaceae</taxon>
        <taxon>Neotabrizicola</taxon>
    </lineage>
</organism>
<evidence type="ECO:0000256" key="1">
    <source>
        <dbReference type="SAM" id="MobiDB-lite"/>
    </source>
</evidence>
<reference evidence="2" key="1">
    <citation type="submission" date="2021-02" db="EMBL/GenBank/DDBJ databases">
        <title>Rhodobacter shimadae sp. nov., an aerobic anoxygenic phototrophic bacterium isolated from a hot spring.</title>
        <authorList>
            <person name="Muramatsu S."/>
            <person name="Haruta S."/>
            <person name="Hirose S."/>
            <person name="Hanada S."/>
        </authorList>
    </citation>
    <scope>NUCLEOTIDE SEQUENCE</scope>
    <source>
        <strain evidence="2">N10</strain>
    </source>
</reference>
<feature type="region of interest" description="Disordered" evidence="1">
    <location>
        <begin position="75"/>
        <end position="110"/>
    </location>
</feature>
<dbReference type="RefSeq" id="WP_220664246.1">
    <property type="nucleotide sequence ID" value="NZ_CP069370.1"/>
</dbReference>
<dbReference type="Proteomes" id="UP000826300">
    <property type="component" value="Chromosome"/>
</dbReference>
<dbReference type="EMBL" id="CP069370">
    <property type="protein sequence ID" value="QYZ71646.1"/>
    <property type="molecule type" value="Genomic_DNA"/>
</dbReference>
<evidence type="ECO:0000313" key="2">
    <source>
        <dbReference type="EMBL" id="QYZ71646.1"/>
    </source>
</evidence>
<sequence>MARPVRILLILVLTLALLPWGAWIRAANATPPAHHPAIEVTAPAAPQAAAPAHRCRTATLPGTACPADPALLPAAQPTPDAATTRALRAADVTARSLHAPPGPERPPRLA</sequence>
<dbReference type="AlphaFoldDB" id="A0A8G0ZYZ7"/>
<gene>
    <name evidence="2" type="ORF">JO391_09190</name>
</gene>
<name>A0A8G0ZYZ7_9RHOB</name>
<feature type="compositionally biased region" description="Low complexity" evidence="1">
    <location>
        <begin position="75"/>
        <end position="95"/>
    </location>
</feature>
<evidence type="ECO:0000313" key="3">
    <source>
        <dbReference type="Proteomes" id="UP000826300"/>
    </source>
</evidence>
<keyword evidence="3" id="KW-1185">Reference proteome</keyword>
<accession>A0A8G0ZYZ7</accession>
<protein>
    <submittedName>
        <fullName evidence="2">Uncharacterized protein</fullName>
    </submittedName>
</protein>
<proteinExistence type="predicted"/>